<proteinExistence type="inferred from homology"/>
<evidence type="ECO:0000313" key="11">
    <source>
        <dbReference type="EMBL" id="ACX96061.1"/>
    </source>
</evidence>
<name>D0L038_HALNC</name>
<dbReference type="InterPro" id="IPR050072">
    <property type="entry name" value="Peptidase_M20A"/>
</dbReference>
<dbReference type="GO" id="GO:0006526">
    <property type="term" value="P:L-arginine biosynthetic process"/>
    <property type="evidence" value="ECO:0007669"/>
    <property type="project" value="UniProtKB-KW"/>
</dbReference>
<comment type="subcellular location">
    <subcellularLocation>
        <location evidence="1">Cytoplasm</location>
    </subcellularLocation>
</comment>
<accession>D0L038</accession>
<dbReference type="Gene3D" id="3.40.630.10">
    <property type="entry name" value="Zn peptidases"/>
    <property type="match status" value="1"/>
</dbReference>
<evidence type="ECO:0000313" key="12">
    <source>
        <dbReference type="Proteomes" id="UP000009102"/>
    </source>
</evidence>
<evidence type="ECO:0000256" key="2">
    <source>
        <dbReference type="ARBA" id="ARBA00005691"/>
    </source>
</evidence>
<keyword evidence="9" id="KW-0170">Cobalt</keyword>
<dbReference type="InterPro" id="IPR002933">
    <property type="entry name" value="Peptidase_M20"/>
</dbReference>
<reference evidence="11 12" key="1">
    <citation type="submission" date="2009-10" db="EMBL/GenBank/DDBJ databases">
        <title>Complete sequence of Halothiobacillus neapolitanus c2.</title>
        <authorList>
            <consortium name="US DOE Joint Genome Institute"/>
            <person name="Lucas S."/>
            <person name="Copeland A."/>
            <person name="Lapidus A."/>
            <person name="Glavina del Rio T."/>
            <person name="Tice H."/>
            <person name="Bruce D."/>
            <person name="Goodwin L."/>
            <person name="Pitluck S."/>
            <person name="Davenport K."/>
            <person name="Brettin T."/>
            <person name="Detter J.C."/>
            <person name="Han C."/>
            <person name="Tapia R."/>
            <person name="Larimer F."/>
            <person name="Land M."/>
            <person name="Hauser L."/>
            <person name="Kyrpides N."/>
            <person name="Mikhailova N."/>
            <person name="Kerfeld C."/>
            <person name="Cannon G."/>
            <person name="Heinhort S."/>
        </authorList>
    </citation>
    <scope>NUCLEOTIDE SEQUENCE [LARGE SCALE GENOMIC DNA]</scope>
    <source>
        <strain evidence="12">ATCC 23641 / c2</strain>
    </source>
</reference>
<evidence type="ECO:0000256" key="1">
    <source>
        <dbReference type="ARBA" id="ARBA00004496"/>
    </source>
</evidence>
<keyword evidence="12" id="KW-1185">Reference proteome</keyword>
<feature type="domain" description="Peptidase M20 dimerisation" evidence="10">
    <location>
        <begin position="55"/>
        <end position="163"/>
    </location>
</feature>
<keyword evidence="6" id="KW-0479">Metal-binding</keyword>
<evidence type="ECO:0000259" key="10">
    <source>
        <dbReference type="Pfam" id="PF07687"/>
    </source>
</evidence>
<dbReference type="InterPro" id="IPR011650">
    <property type="entry name" value="Peptidase_M20_dimer"/>
</dbReference>
<dbReference type="Pfam" id="PF07687">
    <property type="entry name" value="M20_dimer"/>
    <property type="match status" value="1"/>
</dbReference>
<dbReference type="EMBL" id="CP001801">
    <property type="protein sequence ID" value="ACX96061.1"/>
    <property type="molecule type" value="Genomic_DNA"/>
</dbReference>
<comment type="similarity">
    <text evidence="2">Belongs to the peptidase M20A family. ArgE subfamily.</text>
</comment>
<dbReference type="KEGG" id="hna:Hneap_1225"/>
<evidence type="ECO:0000256" key="5">
    <source>
        <dbReference type="ARBA" id="ARBA00022605"/>
    </source>
</evidence>
<keyword evidence="8" id="KW-0862">Zinc</keyword>
<dbReference type="PANTHER" id="PTHR43808:SF1">
    <property type="entry name" value="ACETYLORNITHINE DEACETYLASE"/>
    <property type="match status" value="1"/>
</dbReference>
<keyword evidence="3" id="KW-0963">Cytoplasm</keyword>
<dbReference type="SUPFAM" id="SSF53187">
    <property type="entry name" value="Zn-dependent exopeptidases"/>
    <property type="match status" value="1"/>
</dbReference>
<dbReference type="Gene3D" id="3.30.70.360">
    <property type="match status" value="1"/>
</dbReference>
<dbReference type="FunFam" id="3.30.70.360:FF:000003">
    <property type="entry name" value="Acetylornithine deacetylase"/>
    <property type="match status" value="1"/>
</dbReference>
<sequence>MVNFRRCLTHHPLIIVATADEESTMDGARLLARLKRPKAKYCVIGEPTDLTPVHMHKGVMMESLTVTGRSGHSSDPQMGRNAIDGMMRVLTDLSAWRESLKQQSNPAFLVPYTTLNFGHICGGDNPNRICPQCVLNFDLRPLPGMSGAQLRQELRERIARVLDDTDLDFEMTSLMSGIEPFSSGDDSVLARELSGISGKAPITVAFGTEAPFFKELGCDTVVFGPGRIDQANQPDEYIELSALDETVRMLRRLIHRCCMTG</sequence>
<organism evidence="11 12">
    <name type="scientific">Halothiobacillus neapolitanus (strain ATCC 23641 / DSM 15147 / CIP 104769 / NCIMB 8539 / c2)</name>
    <name type="common">Thiobacillus neapolitanus</name>
    <dbReference type="NCBI Taxonomy" id="555778"/>
    <lineage>
        <taxon>Bacteria</taxon>
        <taxon>Pseudomonadati</taxon>
        <taxon>Pseudomonadota</taxon>
        <taxon>Gammaproteobacteria</taxon>
        <taxon>Chromatiales</taxon>
        <taxon>Halothiobacillaceae</taxon>
        <taxon>Halothiobacillus</taxon>
    </lineage>
</organism>
<keyword evidence="5" id="KW-0028">Amino-acid biosynthesis</keyword>
<dbReference type="Proteomes" id="UP000009102">
    <property type="component" value="Chromosome"/>
</dbReference>
<dbReference type="STRING" id="555778.Hneap_1225"/>
<protein>
    <submittedName>
        <fullName evidence="11">Peptidase dimerization domain protein</fullName>
    </submittedName>
</protein>
<gene>
    <name evidence="11" type="ordered locus">Hneap_1225</name>
</gene>
<keyword evidence="4" id="KW-0055">Arginine biosynthesis</keyword>
<dbReference type="GO" id="GO:0008777">
    <property type="term" value="F:acetylornithine deacetylase activity"/>
    <property type="evidence" value="ECO:0007669"/>
    <property type="project" value="TreeGrafter"/>
</dbReference>
<evidence type="ECO:0000256" key="3">
    <source>
        <dbReference type="ARBA" id="ARBA00022490"/>
    </source>
</evidence>
<dbReference type="HOGENOM" id="CLU_021802_2_4_6"/>
<dbReference type="eggNOG" id="COG0624">
    <property type="taxonomic scope" value="Bacteria"/>
</dbReference>
<dbReference type="GO" id="GO:0005737">
    <property type="term" value="C:cytoplasm"/>
    <property type="evidence" value="ECO:0007669"/>
    <property type="project" value="UniProtKB-SubCell"/>
</dbReference>
<evidence type="ECO:0000256" key="7">
    <source>
        <dbReference type="ARBA" id="ARBA00022801"/>
    </source>
</evidence>
<evidence type="ECO:0000256" key="6">
    <source>
        <dbReference type="ARBA" id="ARBA00022723"/>
    </source>
</evidence>
<dbReference type="AlphaFoldDB" id="D0L038"/>
<dbReference type="InterPro" id="IPR036264">
    <property type="entry name" value="Bact_exopeptidase_dim_dom"/>
</dbReference>
<dbReference type="SUPFAM" id="SSF55031">
    <property type="entry name" value="Bacterial exopeptidase dimerisation domain"/>
    <property type="match status" value="1"/>
</dbReference>
<evidence type="ECO:0000256" key="9">
    <source>
        <dbReference type="ARBA" id="ARBA00023285"/>
    </source>
</evidence>
<evidence type="ECO:0000256" key="4">
    <source>
        <dbReference type="ARBA" id="ARBA00022571"/>
    </source>
</evidence>
<evidence type="ECO:0000256" key="8">
    <source>
        <dbReference type="ARBA" id="ARBA00022833"/>
    </source>
</evidence>
<dbReference type="GO" id="GO:0046872">
    <property type="term" value="F:metal ion binding"/>
    <property type="evidence" value="ECO:0007669"/>
    <property type="project" value="UniProtKB-KW"/>
</dbReference>
<keyword evidence="7" id="KW-0378">Hydrolase</keyword>
<dbReference type="Pfam" id="PF01546">
    <property type="entry name" value="Peptidase_M20"/>
    <property type="match status" value="1"/>
</dbReference>
<dbReference type="PANTHER" id="PTHR43808">
    <property type="entry name" value="ACETYLORNITHINE DEACETYLASE"/>
    <property type="match status" value="1"/>
</dbReference>